<dbReference type="PANTHER" id="PTHR30468:SF10">
    <property type="entry name" value="TAUD_TFDA-LIKE DOMAIN-CONTAINING PROTEIN"/>
    <property type="match status" value="1"/>
</dbReference>
<feature type="domain" description="TauD/TfdA-like" evidence="6">
    <location>
        <begin position="60"/>
        <end position="342"/>
    </location>
</feature>
<keyword evidence="4" id="KW-0560">Oxidoreductase</keyword>
<evidence type="ECO:0000259" key="6">
    <source>
        <dbReference type="Pfam" id="PF02668"/>
    </source>
</evidence>
<dbReference type="GO" id="GO:0046872">
    <property type="term" value="F:metal ion binding"/>
    <property type="evidence" value="ECO:0007669"/>
    <property type="project" value="UniProtKB-KW"/>
</dbReference>
<dbReference type="InterPro" id="IPR042098">
    <property type="entry name" value="TauD-like_sf"/>
</dbReference>
<dbReference type="Pfam" id="PF02668">
    <property type="entry name" value="TauD"/>
    <property type="match status" value="1"/>
</dbReference>
<name>A0A7D8UYY9_VANHU</name>
<dbReference type="SUPFAM" id="SSF51197">
    <property type="entry name" value="Clavaminate synthase-like"/>
    <property type="match status" value="1"/>
</dbReference>
<dbReference type="Gene3D" id="3.60.130.10">
    <property type="entry name" value="Clavaminate synthase-like"/>
    <property type="match status" value="1"/>
</dbReference>
<keyword evidence="8" id="KW-1185">Reference proteome</keyword>
<evidence type="ECO:0000256" key="5">
    <source>
        <dbReference type="ARBA" id="ARBA00023004"/>
    </source>
</evidence>
<evidence type="ECO:0000256" key="3">
    <source>
        <dbReference type="ARBA" id="ARBA00022964"/>
    </source>
</evidence>
<accession>A0A7D8UYY9</accession>
<dbReference type="GO" id="GO:0005737">
    <property type="term" value="C:cytoplasm"/>
    <property type="evidence" value="ECO:0007669"/>
    <property type="project" value="TreeGrafter"/>
</dbReference>
<evidence type="ECO:0000256" key="4">
    <source>
        <dbReference type="ARBA" id="ARBA00023002"/>
    </source>
</evidence>
<dbReference type="EMBL" id="QKWK01000007">
    <property type="protein sequence ID" value="TXT08810.1"/>
    <property type="molecule type" value="Genomic_DNA"/>
</dbReference>
<evidence type="ECO:0000313" key="8">
    <source>
        <dbReference type="Proteomes" id="UP000473826"/>
    </source>
</evidence>
<dbReference type="PANTHER" id="PTHR30468">
    <property type="entry name" value="ALPHA-KETOGLUTARATE-DEPENDENT SULFONATE DIOXYGENASE"/>
    <property type="match status" value="1"/>
</dbReference>
<evidence type="ECO:0000313" key="7">
    <source>
        <dbReference type="EMBL" id="TXT08810.1"/>
    </source>
</evidence>
<keyword evidence="3" id="KW-0223">Dioxygenase</keyword>
<reference evidence="7 8" key="1">
    <citation type="journal article" date="2019" name="PLoS Genet.">
        <title>Convergent evolution of linked mating-type loci in basidiomycete fungi.</title>
        <authorList>
            <person name="Sun S."/>
            <person name="Coelho M.A."/>
            <person name="Heitman J."/>
            <person name="Nowrousian M."/>
        </authorList>
    </citation>
    <scope>NUCLEOTIDE SEQUENCE [LARGE SCALE GENOMIC DNA]</scope>
    <source>
        <strain evidence="7 8">CBS 4282</strain>
    </source>
</reference>
<evidence type="ECO:0000256" key="2">
    <source>
        <dbReference type="ARBA" id="ARBA00022723"/>
    </source>
</evidence>
<proteinExistence type="inferred from homology"/>
<comment type="caution">
    <text evidence="7">The sequence shown here is derived from an EMBL/GenBank/DDBJ whole genome shotgun (WGS) entry which is preliminary data.</text>
</comment>
<dbReference type="InterPro" id="IPR051323">
    <property type="entry name" value="AtsK-like"/>
</dbReference>
<keyword evidence="2" id="KW-0479">Metal-binding</keyword>
<evidence type="ECO:0000256" key="1">
    <source>
        <dbReference type="ARBA" id="ARBA00005896"/>
    </source>
</evidence>
<organism evidence="7 8">
    <name type="scientific">Vanrija humicola</name>
    <name type="common">Yeast</name>
    <name type="synonym">Cryptococcus humicola</name>
    <dbReference type="NCBI Taxonomy" id="5417"/>
    <lineage>
        <taxon>Eukaryota</taxon>
        <taxon>Fungi</taxon>
        <taxon>Dikarya</taxon>
        <taxon>Basidiomycota</taxon>
        <taxon>Agaricomycotina</taxon>
        <taxon>Tremellomycetes</taxon>
        <taxon>Trichosporonales</taxon>
        <taxon>Trichosporonaceae</taxon>
        <taxon>Vanrija</taxon>
    </lineage>
</organism>
<sequence>MSPVAVAVPVDPVPAAPTKAAQPAAPAPAPSARLLAYAHFDSTPAVGTEFPASTHTSSPVLSIRDILADDAKIAALATLIAERGVVFFRNAIISPEEQTALIDALGVAGVRPADAGLHIHPCTLESGKDGDHISRVSNQFVYNEKLKTSLNSSLLTREAGKERWHTDVSFEPVPASYACLQIRDLPPTGGDTLWASAYEAYDRLSLPVQSLLEGLTAVHEGTLFLDVNKENGGQTTFRTNRGHPLNSNQDLRAVHPVIRTHPVTGWKGLFVNKMFTRRINEVTKEESDVLLAFLFEHIHGNHDLQVRFRWEPNSLAIWDNRATLHAATLDVDGATNREGTRAVSVGDVPFFDPASKSRRAALGLL</sequence>
<comment type="similarity">
    <text evidence="1">Belongs to the TfdA dioxygenase family.</text>
</comment>
<keyword evidence="5" id="KW-0408">Iron</keyword>
<dbReference type="InterPro" id="IPR003819">
    <property type="entry name" value="TauD/TfdA-like"/>
</dbReference>
<protein>
    <recommendedName>
        <fullName evidence="6">TauD/TfdA-like domain-containing protein</fullName>
    </recommendedName>
</protein>
<gene>
    <name evidence="7" type="ORF">VHUM_02938</name>
</gene>
<dbReference type="AlphaFoldDB" id="A0A7D8UYY9"/>
<dbReference type="OrthoDB" id="10257314at2759"/>
<dbReference type="GO" id="GO:0016706">
    <property type="term" value="F:2-oxoglutarate-dependent dioxygenase activity"/>
    <property type="evidence" value="ECO:0007669"/>
    <property type="project" value="TreeGrafter"/>
</dbReference>
<dbReference type="Proteomes" id="UP000473826">
    <property type="component" value="Unassembled WGS sequence"/>
</dbReference>